<feature type="compositionally biased region" description="Low complexity" evidence="1">
    <location>
        <begin position="219"/>
        <end position="232"/>
    </location>
</feature>
<feature type="transmembrane region" description="Helical" evidence="2">
    <location>
        <begin position="487"/>
        <end position="508"/>
    </location>
</feature>
<evidence type="ECO:0000256" key="3">
    <source>
        <dbReference type="SAM" id="SignalP"/>
    </source>
</evidence>
<feature type="region of interest" description="Disordered" evidence="1">
    <location>
        <begin position="891"/>
        <end position="915"/>
    </location>
</feature>
<keyword evidence="2" id="KW-0812">Transmembrane</keyword>
<feature type="signal peptide" evidence="3">
    <location>
        <begin position="1"/>
        <end position="21"/>
    </location>
</feature>
<keyword evidence="5" id="KW-1185">Reference proteome</keyword>
<protein>
    <submittedName>
        <fullName evidence="4">Membrane-associated protein, putative</fullName>
    </submittedName>
</protein>
<feature type="transmembrane region" description="Helical" evidence="2">
    <location>
        <begin position="594"/>
        <end position="615"/>
    </location>
</feature>
<feature type="compositionally biased region" description="Acidic residues" evidence="1">
    <location>
        <begin position="727"/>
        <end position="747"/>
    </location>
</feature>
<keyword evidence="2" id="KW-0472">Membrane</keyword>
<evidence type="ECO:0000313" key="5">
    <source>
        <dbReference type="Proteomes" id="UP000051952"/>
    </source>
</evidence>
<dbReference type="EMBL" id="CYKH01000512">
    <property type="protein sequence ID" value="CUG03673.1"/>
    <property type="molecule type" value="Genomic_DNA"/>
</dbReference>
<dbReference type="Proteomes" id="UP000051952">
    <property type="component" value="Unassembled WGS sequence"/>
</dbReference>
<feature type="transmembrane region" description="Helical" evidence="2">
    <location>
        <begin position="658"/>
        <end position="681"/>
    </location>
</feature>
<name>A0A0S4IVG3_BODSA</name>
<feature type="region of interest" description="Disordered" evidence="1">
    <location>
        <begin position="208"/>
        <end position="232"/>
    </location>
</feature>
<feature type="region of interest" description="Disordered" evidence="1">
    <location>
        <begin position="726"/>
        <end position="754"/>
    </location>
</feature>
<dbReference type="AlphaFoldDB" id="A0A0S4IVG3"/>
<evidence type="ECO:0000256" key="1">
    <source>
        <dbReference type="SAM" id="MobiDB-lite"/>
    </source>
</evidence>
<keyword evidence="3" id="KW-0732">Signal</keyword>
<dbReference type="VEuPathDB" id="TriTrypDB:BSAL_70200"/>
<keyword evidence="2" id="KW-1133">Transmembrane helix</keyword>
<sequence>MGPRHTIVLRLLVLLLGTAEATFNQNLVLGSNPSVNGPPVFYYWEKSSSACRTDSYYFRIDATTGDDKECNFTQRIDVTFARNYLLHPGGRVVITMQGDIEGGNPDYSSLTLRQQECGSTSVKFTIGGDPIYNTATTVYTWTTRLMPNVCSLTVDLYLRNYEPNGAAPSAEWITCSLSKSDATLTQPLTMTEAHVLLSRSMTGQMYSQSSTKTPSLFHTPSSSPQSTATMSSTLTAVTSTGVQTETQDLSVTRSNVLSMSLNRSRSAIFGSVTSSNWVSSTAAATLSTATAHATSTRSKIPPSITASLALPHTATPTVPETLSHSQQPKQPLANAAVTVVADVVLTSVATVVMMGAASGVAGTATLQAILSSSECGPIGADAADTDERRRSGGSSLATYLVSPFMGNSFTMIGGNLGLVVIFFALHLAVLLVARTTATGRRNPRAAATMARFPQFTLVAANLAMQGVLLGGWQLLWRVLRSEEEEGTSALCVLCFVISMTIPLLVCYAQWKLRVTLIAWASCSRFWRDSVANHTRVHPKRVPYDGQLLLVLVGNSRWLLSFLKFAGPTHIWTPYQHRVMFGVTINAARPRSALVVYWPFLELYVVPVIITASAAFRPPLESREAACAVTMTFTALLLIVVAAAVMIRRPFRVKFKNIHYPLSLCWIALTAVFRQPALIFALGSDSTAAVLASLSFLQSLTLVVVIVVSGLLFVFIDRHNNELVNDAAEAEDERGTDDSDDDPTEDVNDASTKATRKSAVNELELSLAQLMDHDYDDGDDAIHMKEFTAKESASDSLWACETSLLAASKNAVNGNFIPLNNASNAHADAATLNHQNNNRVFTTTAAAGITVVSMAGRELLDIEDDLSRGYRHQRRTVEEIWCRSPTTSPTVFVGDTHHQSCRPQFNSPREDSFLNQ</sequence>
<evidence type="ECO:0000256" key="2">
    <source>
        <dbReference type="SAM" id="Phobius"/>
    </source>
</evidence>
<accession>A0A0S4IVG3</accession>
<feature type="transmembrane region" description="Helical" evidence="2">
    <location>
        <begin position="454"/>
        <end position="475"/>
    </location>
</feature>
<reference evidence="5" key="1">
    <citation type="submission" date="2015-09" db="EMBL/GenBank/DDBJ databases">
        <authorList>
            <consortium name="Pathogen Informatics"/>
        </authorList>
    </citation>
    <scope>NUCLEOTIDE SEQUENCE [LARGE SCALE GENOMIC DNA]</scope>
    <source>
        <strain evidence="5">Lake Konstanz</strain>
    </source>
</reference>
<feature type="chain" id="PRO_5006621588" evidence="3">
    <location>
        <begin position="22"/>
        <end position="915"/>
    </location>
</feature>
<gene>
    <name evidence="4" type="ORF">BSAL_70200</name>
</gene>
<organism evidence="4 5">
    <name type="scientific">Bodo saltans</name>
    <name type="common">Flagellated protozoan</name>
    <dbReference type="NCBI Taxonomy" id="75058"/>
    <lineage>
        <taxon>Eukaryota</taxon>
        <taxon>Discoba</taxon>
        <taxon>Euglenozoa</taxon>
        <taxon>Kinetoplastea</taxon>
        <taxon>Metakinetoplastina</taxon>
        <taxon>Eubodonida</taxon>
        <taxon>Bodonidae</taxon>
        <taxon>Bodo</taxon>
    </lineage>
</organism>
<proteinExistence type="predicted"/>
<feature type="compositionally biased region" description="Polar residues" evidence="1">
    <location>
        <begin position="208"/>
        <end position="218"/>
    </location>
</feature>
<feature type="transmembrane region" description="Helical" evidence="2">
    <location>
        <begin position="412"/>
        <end position="433"/>
    </location>
</feature>
<feature type="transmembrane region" description="Helical" evidence="2">
    <location>
        <begin position="687"/>
        <end position="715"/>
    </location>
</feature>
<feature type="transmembrane region" description="Helical" evidence="2">
    <location>
        <begin position="627"/>
        <end position="646"/>
    </location>
</feature>
<evidence type="ECO:0000313" key="4">
    <source>
        <dbReference type="EMBL" id="CUG03673.1"/>
    </source>
</evidence>